<sequence>MSYPPYTSAYPQPGVPPQTHYGAPAGPVAHGYPPPGFNGGFPGQFPYGGEPGFHAPPPQHDYHTQYAPSYGPGFVAPPAHQHEPSGYGVPQYPQPGQHELGTSTPSYPLGHSGHDAPLHPQHVDPASSYGGTHHQNHRGVPGYGIPPPHNGHGAPTPPADQHGNGTGFGSSAPPPQAGPPAQYTFVQKDGFDRSGSIKDAAGKTLYKLKDASDKHTWTAYLKTRPLNILRADGSKVAVFHWKDDPSEAKLECFAVWGHPGEKGTKVKVMGDVMDANLKFKLPNGRSYGWGQNQTGQIDLLDYQQMQGEGLNVRPKPIARYTPHGEETDATLDVLGEASAVPDLLDAAIITSFQLEYMNNYTS</sequence>
<proteinExistence type="predicted"/>
<evidence type="ECO:0000256" key="1">
    <source>
        <dbReference type="SAM" id="MobiDB-lite"/>
    </source>
</evidence>
<feature type="region of interest" description="Disordered" evidence="1">
    <location>
        <begin position="70"/>
        <end position="183"/>
    </location>
</feature>
<evidence type="ECO:0000313" key="4">
    <source>
        <dbReference type="Proteomes" id="UP000813824"/>
    </source>
</evidence>
<dbReference type="AlphaFoldDB" id="A0A8K0UW62"/>
<gene>
    <name evidence="3" type="ORF">BXZ70DRAFT_904134</name>
</gene>
<organism evidence="3 4">
    <name type="scientific">Cristinia sonorae</name>
    <dbReference type="NCBI Taxonomy" id="1940300"/>
    <lineage>
        <taxon>Eukaryota</taxon>
        <taxon>Fungi</taxon>
        <taxon>Dikarya</taxon>
        <taxon>Basidiomycota</taxon>
        <taxon>Agaricomycotina</taxon>
        <taxon>Agaricomycetes</taxon>
        <taxon>Agaricomycetidae</taxon>
        <taxon>Agaricales</taxon>
        <taxon>Pleurotineae</taxon>
        <taxon>Stephanosporaceae</taxon>
        <taxon>Cristinia</taxon>
    </lineage>
</organism>
<dbReference type="InterPro" id="IPR046528">
    <property type="entry name" value="DUF6593"/>
</dbReference>
<dbReference type="EMBL" id="JAEVFJ010000003">
    <property type="protein sequence ID" value="KAH8106079.1"/>
    <property type="molecule type" value="Genomic_DNA"/>
</dbReference>
<feature type="domain" description="DUF6593" evidence="2">
    <location>
        <begin position="197"/>
        <end position="352"/>
    </location>
</feature>
<dbReference type="OrthoDB" id="3299057at2759"/>
<comment type="caution">
    <text evidence="3">The sequence shown here is derived from an EMBL/GenBank/DDBJ whole genome shotgun (WGS) entry which is preliminary data.</text>
</comment>
<accession>A0A8K0UW62</accession>
<evidence type="ECO:0000313" key="3">
    <source>
        <dbReference type="EMBL" id="KAH8106079.1"/>
    </source>
</evidence>
<keyword evidence="4" id="KW-1185">Reference proteome</keyword>
<reference evidence="3" key="1">
    <citation type="journal article" date="2021" name="New Phytol.">
        <title>Evolutionary innovations through gain and loss of genes in the ectomycorrhizal Boletales.</title>
        <authorList>
            <person name="Wu G."/>
            <person name="Miyauchi S."/>
            <person name="Morin E."/>
            <person name="Kuo A."/>
            <person name="Drula E."/>
            <person name="Varga T."/>
            <person name="Kohler A."/>
            <person name="Feng B."/>
            <person name="Cao Y."/>
            <person name="Lipzen A."/>
            <person name="Daum C."/>
            <person name="Hundley H."/>
            <person name="Pangilinan J."/>
            <person name="Johnson J."/>
            <person name="Barry K."/>
            <person name="LaButti K."/>
            <person name="Ng V."/>
            <person name="Ahrendt S."/>
            <person name="Min B."/>
            <person name="Choi I.G."/>
            <person name="Park H."/>
            <person name="Plett J.M."/>
            <person name="Magnuson J."/>
            <person name="Spatafora J.W."/>
            <person name="Nagy L.G."/>
            <person name="Henrissat B."/>
            <person name="Grigoriev I.V."/>
            <person name="Yang Z.L."/>
            <person name="Xu J."/>
            <person name="Martin F.M."/>
        </authorList>
    </citation>
    <scope>NUCLEOTIDE SEQUENCE</scope>
    <source>
        <strain evidence="3">KKN 215</strain>
    </source>
</reference>
<evidence type="ECO:0000259" key="2">
    <source>
        <dbReference type="Pfam" id="PF20236"/>
    </source>
</evidence>
<name>A0A8K0UW62_9AGAR</name>
<dbReference type="Proteomes" id="UP000813824">
    <property type="component" value="Unassembled WGS sequence"/>
</dbReference>
<feature type="region of interest" description="Disordered" evidence="1">
    <location>
        <begin position="1"/>
        <end position="28"/>
    </location>
</feature>
<protein>
    <recommendedName>
        <fullName evidence="2">DUF6593 domain-containing protein</fullName>
    </recommendedName>
</protein>
<dbReference type="Pfam" id="PF20236">
    <property type="entry name" value="DUF6593"/>
    <property type="match status" value="1"/>
</dbReference>